<organism evidence="7 8">
    <name type="scientific">Cynara cardunculus var. scolymus</name>
    <name type="common">Globe artichoke</name>
    <name type="synonym">Cynara scolymus</name>
    <dbReference type="NCBI Taxonomy" id="59895"/>
    <lineage>
        <taxon>Eukaryota</taxon>
        <taxon>Viridiplantae</taxon>
        <taxon>Streptophyta</taxon>
        <taxon>Embryophyta</taxon>
        <taxon>Tracheophyta</taxon>
        <taxon>Spermatophyta</taxon>
        <taxon>Magnoliopsida</taxon>
        <taxon>eudicotyledons</taxon>
        <taxon>Gunneridae</taxon>
        <taxon>Pentapetalae</taxon>
        <taxon>asterids</taxon>
        <taxon>campanulids</taxon>
        <taxon>Asterales</taxon>
        <taxon>Asteraceae</taxon>
        <taxon>Carduoideae</taxon>
        <taxon>Cardueae</taxon>
        <taxon>Carduinae</taxon>
        <taxon>Cynara</taxon>
    </lineage>
</organism>
<dbReference type="GO" id="GO:0006004">
    <property type="term" value="P:fucose metabolic process"/>
    <property type="evidence" value="ECO:0007669"/>
    <property type="project" value="UniProtKB-KW"/>
</dbReference>
<proteinExistence type="inferred from homology"/>
<dbReference type="GO" id="GO:0016757">
    <property type="term" value="F:glycosyltransferase activity"/>
    <property type="evidence" value="ECO:0007669"/>
    <property type="project" value="UniProtKB-KW"/>
</dbReference>
<keyword evidence="4" id="KW-0294">Fucose metabolism</keyword>
<evidence type="ECO:0000256" key="5">
    <source>
        <dbReference type="ARBA" id="ARBA00023277"/>
    </source>
</evidence>
<name>A0A103TR44_CYNCS</name>
<keyword evidence="8" id="KW-1185">Reference proteome</keyword>
<dbReference type="OMA" id="CNVRHYQ"/>
<dbReference type="Pfam" id="PF10250">
    <property type="entry name" value="O-FucT"/>
    <property type="match status" value="1"/>
</dbReference>
<dbReference type="InterPro" id="IPR019378">
    <property type="entry name" value="GDP-Fuc_O-FucTrfase"/>
</dbReference>
<sequence>MIEASKTTIEVSNTLDYKFDDNGVGDDSPRVTSLFKVPITDAVVAARILNATLVVPKLDQKSFWKDASTFSEIFDVDWFISHLSRDVKIIKELPRKGGKIWTPYNMRVPRKCNVRHYQLRVLPVLLKKH</sequence>
<keyword evidence="5" id="KW-0119">Carbohydrate metabolism</keyword>
<dbReference type="STRING" id="59895.A0A103TR44"/>
<gene>
    <name evidence="7" type="ORF">Ccrd_025887</name>
</gene>
<reference evidence="7 8" key="1">
    <citation type="journal article" date="2016" name="Sci. Rep.">
        <title>The genome sequence of the outbreeding globe artichoke constructed de novo incorporating a phase-aware low-pass sequencing strategy of F1 progeny.</title>
        <authorList>
            <person name="Scaglione D."/>
            <person name="Reyes-Chin-Wo S."/>
            <person name="Acquadro A."/>
            <person name="Froenicke L."/>
            <person name="Portis E."/>
            <person name="Beitel C."/>
            <person name="Tirone M."/>
            <person name="Mauro R."/>
            <person name="Lo Monaco A."/>
            <person name="Mauromicale G."/>
            <person name="Faccioli P."/>
            <person name="Cattivelli L."/>
            <person name="Rieseberg L."/>
            <person name="Michelmore R."/>
            <person name="Lanteri S."/>
        </authorList>
    </citation>
    <scope>NUCLEOTIDE SEQUENCE [LARGE SCALE GENOMIC DNA]</scope>
    <source>
        <strain evidence="7">2C</strain>
    </source>
</reference>
<comment type="caution">
    <text evidence="7">The sequence shown here is derived from an EMBL/GenBank/DDBJ whole genome shotgun (WGS) entry which is preliminary data.</text>
</comment>
<feature type="non-terminal residue" evidence="7">
    <location>
        <position position="1"/>
    </location>
</feature>
<protein>
    <recommendedName>
        <fullName evidence="6">O-fucosyltransferase family protein</fullName>
    </recommendedName>
</protein>
<evidence type="ECO:0000313" key="8">
    <source>
        <dbReference type="Proteomes" id="UP000243975"/>
    </source>
</evidence>
<evidence type="ECO:0000256" key="2">
    <source>
        <dbReference type="ARBA" id="ARBA00022676"/>
    </source>
</evidence>
<evidence type="ECO:0000256" key="1">
    <source>
        <dbReference type="ARBA" id="ARBA00007737"/>
    </source>
</evidence>
<dbReference type="Proteomes" id="UP000243975">
    <property type="component" value="Unassembled WGS sequence"/>
</dbReference>
<dbReference type="AlphaFoldDB" id="A0A103TR44"/>
<comment type="similarity">
    <text evidence="1">Belongs to the glycosyltransferase GT106 family.</text>
</comment>
<dbReference type="PANTHER" id="PTHR31818:SF29">
    <property type="entry name" value="O-FUCOSYLTRANSFERASE FAMILY PROTEIN"/>
    <property type="match status" value="1"/>
</dbReference>
<dbReference type="EMBL" id="LEKV01007044">
    <property type="protein sequence ID" value="KVH21812.1"/>
    <property type="molecule type" value="Genomic_DNA"/>
</dbReference>
<dbReference type="Gramene" id="KVH21812">
    <property type="protein sequence ID" value="KVH21812"/>
    <property type="gene ID" value="Ccrd_025887"/>
</dbReference>
<accession>A0A103TR44</accession>
<dbReference type="PANTHER" id="PTHR31818">
    <property type="entry name" value="O-FUCOSYLTRANSFERASE 16"/>
    <property type="match status" value="1"/>
</dbReference>
<evidence type="ECO:0000256" key="6">
    <source>
        <dbReference type="ARBA" id="ARBA00030350"/>
    </source>
</evidence>
<keyword evidence="2" id="KW-0328">Glycosyltransferase</keyword>
<keyword evidence="3" id="KW-0808">Transferase</keyword>
<evidence type="ECO:0000256" key="4">
    <source>
        <dbReference type="ARBA" id="ARBA00023253"/>
    </source>
</evidence>
<evidence type="ECO:0000256" key="3">
    <source>
        <dbReference type="ARBA" id="ARBA00022679"/>
    </source>
</evidence>
<evidence type="ECO:0000313" key="7">
    <source>
        <dbReference type="EMBL" id="KVH21812.1"/>
    </source>
</evidence>